<keyword evidence="2" id="KW-0238">DNA-binding</keyword>
<gene>
    <name evidence="5" type="ORF">ITP53_40965</name>
</gene>
<comment type="caution">
    <text evidence="5">The sequence shown here is derived from an EMBL/GenBank/DDBJ whole genome shotgun (WGS) entry which is preliminary data.</text>
</comment>
<dbReference type="PANTHER" id="PTHR43537">
    <property type="entry name" value="TRANSCRIPTIONAL REGULATOR, GNTR FAMILY"/>
    <property type="match status" value="1"/>
</dbReference>
<dbReference type="EMBL" id="JADOGI010000185">
    <property type="protein sequence ID" value="MBF8191948.1"/>
    <property type="molecule type" value="Genomic_DNA"/>
</dbReference>
<organism evidence="5 6">
    <name type="scientific">Nonomuraea cypriaca</name>
    <dbReference type="NCBI Taxonomy" id="1187855"/>
    <lineage>
        <taxon>Bacteria</taxon>
        <taxon>Bacillati</taxon>
        <taxon>Actinomycetota</taxon>
        <taxon>Actinomycetes</taxon>
        <taxon>Streptosporangiales</taxon>
        <taxon>Streptosporangiaceae</taxon>
        <taxon>Nonomuraea</taxon>
    </lineage>
</organism>
<dbReference type="InterPro" id="IPR008920">
    <property type="entry name" value="TF_FadR/GntR_C"/>
</dbReference>
<evidence type="ECO:0000313" key="5">
    <source>
        <dbReference type="EMBL" id="MBF8191948.1"/>
    </source>
</evidence>
<feature type="domain" description="HTH gntR-type" evidence="4">
    <location>
        <begin position="20"/>
        <end position="87"/>
    </location>
</feature>
<dbReference type="PROSITE" id="PS50949">
    <property type="entry name" value="HTH_GNTR"/>
    <property type="match status" value="1"/>
</dbReference>
<dbReference type="Pfam" id="PF07729">
    <property type="entry name" value="FCD"/>
    <property type="match status" value="1"/>
</dbReference>
<dbReference type="Pfam" id="PF00392">
    <property type="entry name" value="GntR"/>
    <property type="match status" value="1"/>
</dbReference>
<evidence type="ECO:0000313" key="6">
    <source>
        <dbReference type="Proteomes" id="UP000605361"/>
    </source>
</evidence>
<dbReference type="Gene3D" id="1.20.120.530">
    <property type="entry name" value="GntR ligand-binding domain-like"/>
    <property type="match status" value="1"/>
</dbReference>
<keyword evidence="6" id="KW-1185">Reference proteome</keyword>
<dbReference type="Proteomes" id="UP000605361">
    <property type="component" value="Unassembled WGS sequence"/>
</dbReference>
<dbReference type="SUPFAM" id="SSF46785">
    <property type="entry name" value="Winged helix' DNA-binding domain"/>
    <property type="match status" value="1"/>
</dbReference>
<evidence type="ECO:0000259" key="4">
    <source>
        <dbReference type="PROSITE" id="PS50949"/>
    </source>
</evidence>
<dbReference type="InterPro" id="IPR036388">
    <property type="entry name" value="WH-like_DNA-bd_sf"/>
</dbReference>
<keyword evidence="1" id="KW-0805">Transcription regulation</keyword>
<reference evidence="5" key="1">
    <citation type="submission" date="2020-11" db="EMBL/GenBank/DDBJ databases">
        <title>Whole-genome analyses of Nonomuraea sp. K274.</title>
        <authorList>
            <person name="Veyisoglu A."/>
        </authorList>
    </citation>
    <scope>NUCLEOTIDE SEQUENCE</scope>
    <source>
        <strain evidence="5">K274</strain>
    </source>
</reference>
<keyword evidence="3" id="KW-0804">Transcription</keyword>
<accession>A0A931F5C5</accession>
<dbReference type="PANTHER" id="PTHR43537:SF41">
    <property type="entry name" value="TRANSCRIPTIONAL REGULATORY PROTEIN"/>
    <property type="match status" value="1"/>
</dbReference>
<dbReference type="PRINTS" id="PR00035">
    <property type="entry name" value="HTHGNTR"/>
</dbReference>
<dbReference type="GO" id="GO:0003677">
    <property type="term" value="F:DNA binding"/>
    <property type="evidence" value="ECO:0007669"/>
    <property type="project" value="UniProtKB-KW"/>
</dbReference>
<sequence>MSKKKTVLPLPVSEELQRRRTAPDYIVSVLRDAIYEGSLADGAILNQVAVAEHFGVSRVPVREAMRQLQAEGLLSAEAHRRPMVRGLTLERVLEIFDLRAMIEGYLVEKAIPLTDDKAIERLEAMVARMHEPLDHNQWLSLNAEFHQALYEPSDAVTALELAGQLRGRAERYLRLWSAGQGVNRNAEATREHERILDYVRNHDPAAARREVEQHVLHTRDEVVRMYRSRPTAGPLTAP</sequence>
<dbReference type="SUPFAM" id="SSF48008">
    <property type="entry name" value="GntR ligand-binding domain-like"/>
    <property type="match status" value="1"/>
</dbReference>
<evidence type="ECO:0000256" key="3">
    <source>
        <dbReference type="ARBA" id="ARBA00023163"/>
    </source>
</evidence>
<protein>
    <submittedName>
        <fullName evidence="5">GntR family transcriptional regulator</fullName>
    </submittedName>
</protein>
<dbReference type="SMART" id="SM00895">
    <property type="entry name" value="FCD"/>
    <property type="match status" value="1"/>
</dbReference>
<dbReference type="GO" id="GO:0003700">
    <property type="term" value="F:DNA-binding transcription factor activity"/>
    <property type="evidence" value="ECO:0007669"/>
    <property type="project" value="InterPro"/>
</dbReference>
<dbReference type="InterPro" id="IPR036390">
    <property type="entry name" value="WH_DNA-bd_sf"/>
</dbReference>
<dbReference type="InterPro" id="IPR000524">
    <property type="entry name" value="Tscrpt_reg_HTH_GntR"/>
</dbReference>
<proteinExistence type="predicted"/>
<dbReference type="AlphaFoldDB" id="A0A931F5C5"/>
<dbReference type="RefSeq" id="WP_195900855.1">
    <property type="nucleotide sequence ID" value="NZ_JADOGI010000185.1"/>
</dbReference>
<dbReference type="SMART" id="SM00345">
    <property type="entry name" value="HTH_GNTR"/>
    <property type="match status" value="1"/>
</dbReference>
<name>A0A931F5C5_9ACTN</name>
<dbReference type="InterPro" id="IPR011711">
    <property type="entry name" value="GntR_C"/>
</dbReference>
<evidence type="ECO:0000256" key="1">
    <source>
        <dbReference type="ARBA" id="ARBA00023015"/>
    </source>
</evidence>
<dbReference type="Gene3D" id="1.10.10.10">
    <property type="entry name" value="Winged helix-like DNA-binding domain superfamily/Winged helix DNA-binding domain"/>
    <property type="match status" value="1"/>
</dbReference>
<evidence type="ECO:0000256" key="2">
    <source>
        <dbReference type="ARBA" id="ARBA00023125"/>
    </source>
</evidence>